<gene>
    <name evidence="1" type="ORF">LX73_0156</name>
</gene>
<evidence type="ECO:0000313" key="1">
    <source>
        <dbReference type="EMBL" id="TYP94866.1"/>
    </source>
</evidence>
<sequence length="33" mass="3722">MKDLIRAGITFLETAINVIVFGENPDQETKDRS</sequence>
<comment type="caution">
    <text evidence="1">The sequence shown here is derived from an EMBL/GenBank/DDBJ whole genome shotgun (WGS) entry which is preliminary data.</text>
</comment>
<accession>A0A5D3YL04</accession>
<keyword evidence="2" id="KW-1185">Reference proteome</keyword>
<proteinExistence type="predicted"/>
<protein>
    <submittedName>
        <fullName evidence="1">Uncharacterized protein</fullName>
    </submittedName>
</protein>
<dbReference type="AlphaFoldDB" id="A0A5D3YL04"/>
<evidence type="ECO:0000313" key="2">
    <source>
        <dbReference type="Proteomes" id="UP000324595"/>
    </source>
</evidence>
<organism evidence="1 2">
    <name type="scientific">Fodinibius salinus</name>
    <dbReference type="NCBI Taxonomy" id="860790"/>
    <lineage>
        <taxon>Bacteria</taxon>
        <taxon>Pseudomonadati</taxon>
        <taxon>Balneolota</taxon>
        <taxon>Balneolia</taxon>
        <taxon>Balneolales</taxon>
        <taxon>Balneolaceae</taxon>
        <taxon>Fodinibius</taxon>
    </lineage>
</organism>
<dbReference type="Proteomes" id="UP000324595">
    <property type="component" value="Unassembled WGS sequence"/>
</dbReference>
<dbReference type="EMBL" id="VNHY01000001">
    <property type="protein sequence ID" value="TYP94866.1"/>
    <property type="molecule type" value="Genomic_DNA"/>
</dbReference>
<name>A0A5D3YL04_9BACT</name>
<reference evidence="1 2" key="1">
    <citation type="submission" date="2019-07" db="EMBL/GenBank/DDBJ databases">
        <title>Genomic Encyclopedia of Archaeal and Bacterial Type Strains, Phase II (KMG-II): from individual species to whole genera.</title>
        <authorList>
            <person name="Goeker M."/>
        </authorList>
    </citation>
    <scope>NUCLEOTIDE SEQUENCE [LARGE SCALE GENOMIC DNA]</scope>
    <source>
        <strain evidence="1 2">DSM 21935</strain>
    </source>
</reference>